<protein>
    <submittedName>
        <fullName evidence="2">Uncharacterized protein</fullName>
    </submittedName>
</protein>
<sequence length="423" mass="45064">MRSPISPIQFFCANCDTVIPASTASSSLPIRPSTTQSQVNDQSSISSASSGHLSRSSTPPTEVSSTLSSPTFAPPIDTEEILRRRQQSDTASAEIGKRMLRGWAMLADECPNNSCYGIPLIRPPKAGGEKNSRKECVICGTVYVDEQDHFGGTRLIPLSPPTHSYEAGSSQTAPTPSDISASSSYAGRPADSKGKAVATSHIERAQSSFSAYPAGSSALDSSAQSLELSLHALSERLKVLVSGAIIDPSLIAQTADAITKVSQALAQVRHLQRNEVLFTGNTGESNSTDSNCGSYAPTGASVGICSNLDHSRLDADVPRRSTAYAHAMFFQFKPISALCDRVARKPHVLHDVCYMDYSTHELRATAPRGRIRGTSMLTMGVTPTMLGKTMHMTSAGIRVNPSGLHLPGAEPFRRNPRPVEGYA</sequence>
<dbReference type="PANTHER" id="PTHR16537">
    <property type="entry name" value="SJOEGREN SYNDROME/SCLERODERMA AUTOANTIGEN 1"/>
    <property type="match status" value="1"/>
</dbReference>
<feature type="compositionally biased region" description="Polar residues" evidence="1">
    <location>
        <begin position="24"/>
        <end position="35"/>
    </location>
</feature>
<evidence type="ECO:0000313" key="2">
    <source>
        <dbReference type="EMBL" id="KAF9820978.1"/>
    </source>
</evidence>
<dbReference type="EMBL" id="JADOXO010000006">
    <property type="protein sequence ID" value="KAF9820978.1"/>
    <property type="molecule type" value="Genomic_DNA"/>
</dbReference>
<reference evidence="2" key="2">
    <citation type="journal article" name="Front. Microbiol.">
        <title>Degradative Capacity of Two Strains of Rhodonia placenta: From Phenotype to Genotype.</title>
        <authorList>
            <person name="Kolle M."/>
            <person name="Horta M.A.C."/>
            <person name="Nowrousian M."/>
            <person name="Ohm R.A."/>
            <person name="Benz J.P."/>
            <person name="Pilgard A."/>
        </authorList>
    </citation>
    <scope>NUCLEOTIDE SEQUENCE</scope>
    <source>
        <strain evidence="2">FPRL280</strain>
    </source>
</reference>
<feature type="region of interest" description="Disordered" evidence="1">
    <location>
        <begin position="24"/>
        <end position="93"/>
    </location>
</feature>
<feature type="compositionally biased region" description="Polar residues" evidence="1">
    <location>
        <begin position="58"/>
        <end position="71"/>
    </location>
</feature>
<dbReference type="InterPro" id="IPR009563">
    <property type="entry name" value="SSSCA1"/>
</dbReference>
<evidence type="ECO:0000313" key="3">
    <source>
        <dbReference type="Proteomes" id="UP000639403"/>
    </source>
</evidence>
<evidence type="ECO:0000256" key="1">
    <source>
        <dbReference type="SAM" id="MobiDB-lite"/>
    </source>
</evidence>
<feature type="region of interest" description="Disordered" evidence="1">
    <location>
        <begin position="151"/>
        <end position="194"/>
    </location>
</feature>
<dbReference type="Proteomes" id="UP000639403">
    <property type="component" value="Unassembled WGS sequence"/>
</dbReference>
<dbReference type="AlphaFoldDB" id="A0A8H7PAF3"/>
<dbReference type="PANTHER" id="PTHR16537:SF1">
    <property type="entry name" value="PROTEIN ZNRD2"/>
    <property type="match status" value="1"/>
</dbReference>
<reference evidence="2" key="1">
    <citation type="submission" date="2020-11" db="EMBL/GenBank/DDBJ databases">
        <authorList>
            <person name="Koelle M."/>
            <person name="Horta M.A.C."/>
            <person name="Nowrousian M."/>
            <person name="Ohm R.A."/>
            <person name="Benz P."/>
            <person name="Pilgard A."/>
        </authorList>
    </citation>
    <scope>NUCLEOTIDE SEQUENCE</scope>
    <source>
        <strain evidence="2">FPRL280</strain>
    </source>
</reference>
<proteinExistence type="predicted"/>
<feature type="region of interest" description="Disordered" evidence="1">
    <location>
        <begin position="404"/>
        <end position="423"/>
    </location>
</feature>
<comment type="caution">
    <text evidence="2">The sequence shown here is derived from an EMBL/GenBank/DDBJ whole genome shotgun (WGS) entry which is preliminary data.</text>
</comment>
<gene>
    <name evidence="2" type="ORF">IEO21_00955</name>
</gene>
<dbReference type="Pfam" id="PF06677">
    <property type="entry name" value="Auto_anti-p27"/>
    <property type="match status" value="1"/>
</dbReference>
<dbReference type="InterPro" id="IPR051888">
    <property type="entry name" value="UPF0148_domain"/>
</dbReference>
<feature type="compositionally biased region" description="Polar residues" evidence="1">
    <location>
        <begin position="167"/>
        <end position="185"/>
    </location>
</feature>
<name>A0A8H7PAF3_9APHY</name>
<feature type="compositionally biased region" description="Low complexity" evidence="1">
    <location>
        <begin position="36"/>
        <end position="57"/>
    </location>
</feature>
<accession>A0A8H7PAF3</accession>
<organism evidence="2 3">
    <name type="scientific">Rhodonia placenta</name>
    <dbReference type="NCBI Taxonomy" id="104341"/>
    <lineage>
        <taxon>Eukaryota</taxon>
        <taxon>Fungi</taxon>
        <taxon>Dikarya</taxon>
        <taxon>Basidiomycota</taxon>
        <taxon>Agaricomycotina</taxon>
        <taxon>Agaricomycetes</taxon>
        <taxon>Polyporales</taxon>
        <taxon>Adustoporiaceae</taxon>
        <taxon>Rhodonia</taxon>
    </lineage>
</organism>